<sequence>MSGPSQPQNPVLGSIRTELLVGLIFAILAMLGFIIVAIIYFADVALVSSMAPYGAPAAAVGVLVGFGIVFLIMFAISIIVTIRIYRMYKAANSGDVAALKAMNSLGWAIVALIFSGLIPGIMLLIAHGPIQQLQ</sequence>
<organism evidence="2 3">
    <name type="scientific">Thermocladium modestius</name>
    <dbReference type="NCBI Taxonomy" id="62609"/>
    <lineage>
        <taxon>Archaea</taxon>
        <taxon>Thermoproteota</taxon>
        <taxon>Thermoprotei</taxon>
        <taxon>Thermoproteales</taxon>
        <taxon>Thermoproteaceae</taxon>
        <taxon>Thermocladium</taxon>
    </lineage>
</organism>
<dbReference type="Proteomes" id="UP000610960">
    <property type="component" value="Unassembled WGS sequence"/>
</dbReference>
<evidence type="ECO:0000256" key="1">
    <source>
        <dbReference type="SAM" id="Phobius"/>
    </source>
</evidence>
<keyword evidence="3" id="KW-1185">Reference proteome</keyword>
<protein>
    <submittedName>
        <fullName evidence="2">Uncharacterized protein</fullName>
    </submittedName>
</protein>
<keyword evidence="1" id="KW-1133">Transmembrane helix</keyword>
<dbReference type="EMBL" id="BMNL01000001">
    <property type="protein sequence ID" value="GGP19797.1"/>
    <property type="molecule type" value="Genomic_DNA"/>
</dbReference>
<dbReference type="RefSeq" id="WP_075059598.1">
    <property type="nucleotide sequence ID" value="NZ_BMNL01000001.1"/>
</dbReference>
<keyword evidence="1" id="KW-0812">Transmembrane</keyword>
<proteinExistence type="predicted"/>
<comment type="caution">
    <text evidence="2">The sequence shown here is derived from an EMBL/GenBank/DDBJ whole genome shotgun (WGS) entry which is preliminary data.</text>
</comment>
<dbReference type="OrthoDB" id="30248at2157"/>
<evidence type="ECO:0000313" key="2">
    <source>
        <dbReference type="EMBL" id="GGP19797.1"/>
    </source>
</evidence>
<reference evidence="2" key="2">
    <citation type="submission" date="2020-09" db="EMBL/GenBank/DDBJ databases">
        <authorList>
            <person name="Sun Q."/>
            <person name="Ohkuma M."/>
        </authorList>
    </citation>
    <scope>NUCLEOTIDE SEQUENCE</scope>
    <source>
        <strain evidence="2">JCM 10088</strain>
    </source>
</reference>
<keyword evidence="1" id="KW-0472">Membrane</keyword>
<feature type="transmembrane region" description="Helical" evidence="1">
    <location>
        <begin position="58"/>
        <end position="85"/>
    </location>
</feature>
<gene>
    <name evidence="2" type="ORF">GCM10007981_04930</name>
</gene>
<name>A0A830GWP5_9CREN</name>
<accession>A0A830GWP5</accession>
<feature type="transmembrane region" description="Helical" evidence="1">
    <location>
        <begin position="20"/>
        <end position="46"/>
    </location>
</feature>
<dbReference type="AlphaFoldDB" id="A0A830GWP5"/>
<evidence type="ECO:0000313" key="3">
    <source>
        <dbReference type="Proteomes" id="UP000610960"/>
    </source>
</evidence>
<reference evidence="2" key="1">
    <citation type="journal article" date="2014" name="Int. J. Syst. Evol. Microbiol.">
        <title>Complete genome sequence of Corynebacterium casei LMG S-19264T (=DSM 44701T), isolated from a smear-ripened cheese.</title>
        <authorList>
            <consortium name="US DOE Joint Genome Institute (JGI-PGF)"/>
            <person name="Walter F."/>
            <person name="Albersmeier A."/>
            <person name="Kalinowski J."/>
            <person name="Ruckert C."/>
        </authorList>
    </citation>
    <scope>NUCLEOTIDE SEQUENCE</scope>
    <source>
        <strain evidence="2">JCM 10088</strain>
    </source>
</reference>
<feature type="transmembrane region" description="Helical" evidence="1">
    <location>
        <begin position="105"/>
        <end position="126"/>
    </location>
</feature>